<keyword evidence="1" id="KW-1185">Reference proteome</keyword>
<organism evidence="1 2">
    <name type="scientific">Macrostomum lignano</name>
    <dbReference type="NCBI Taxonomy" id="282301"/>
    <lineage>
        <taxon>Eukaryota</taxon>
        <taxon>Metazoa</taxon>
        <taxon>Spiralia</taxon>
        <taxon>Lophotrochozoa</taxon>
        <taxon>Platyhelminthes</taxon>
        <taxon>Rhabditophora</taxon>
        <taxon>Macrostomorpha</taxon>
        <taxon>Macrostomida</taxon>
        <taxon>Macrostomidae</taxon>
        <taxon>Macrostomum</taxon>
    </lineage>
</organism>
<name>A0A1I8FVZ2_9PLAT</name>
<proteinExistence type="predicted"/>
<dbReference type="Proteomes" id="UP000095280">
    <property type="component" value="Unplaced"/>
</dbReference>
<dbReference type="WBParaSite" id="maker-uti_cns_0000109-snap-gene-2.41-mRNA-1">
    <property type="protein sequence ID" value="maker-uti_cns_0000109-snap-gene-2.41-mRNA-1"/>
    <property type="gene ID" value="maker-uti_cns_0000109-snap-gene-2.41"/>
</dbReference>
<reference evidence="2" key="1">
    <citation type="submission" date="2016-11" db="UniProtKB">
        <authorList>
            <consortium name="WormBaseParasite"/>
        </authorList>
    </citation>
    <scope>IDENTIFICATION</scope>
</reference>
<accession>A0A1I8FVZ2</accession>
<evidence type="ECO:0000313" key="2">
    <source>
        <dbReference type="WBParaSite" id="maker-uti_cns_0000109-snap-gene-2.41-mRNA-1"/>
    </source>
</evidence>
<dbReference type="AlphaFoldDB" id="A0A1I8FVZ2"/>
<evidence type="ECO:0000313" key="1">
    <source>
        <dbReference type="Proteomes" id="UP000095280"/>
    </source>
</evidence>
<sequence>PVGQSAQSLDPQQQLLIGAAAPVVRAAAPIVRAAAPIVRAAAAAPIVRAAAPIVRAVVKPVIEGDDRDFPHLVRDSMFSSSDRTDILCRNCTTGRCSHHQALSLLSTFLCIGIGRSN</sequence>
<protein>
    <submittedName>
        <fullName evidence="2">Secreted protein</fullName>
    </submittedName>
</protein>